<evidence type="ECO:0000256" key="3">
    <source>
        <dbReference type="SAM" id="MobiDB-lite"/>
    </source>
</evidence>
<feature type="compositionally biased region" description="Basic and acidic residues" evidence="3">
    <location>
        <begin position="157"/>
        <end position="169"/>
    </location>
</feature>
<dbReference type="SUPFAM" id="SSF47473">
    <property type="entry name" value="EF-hand"/>
    <property type="match status" value="1"/>
</dbReference>
<keyword evidence="4" id="KW-0732">Signal</keyword>
<dbReference type="SMART" id="SM00054">
    <property type="entry name" value="EFh"/>
    <property type="match status" value="3"/>
</dbReference>
<dbReference type="InterPro" id="IPR011992">
    <property type="entry name" value="EF-hand-dom_pair"/>
</dbReference>
<comment type="caution">
    <text evidence="6">The sequence shown here is derived from an EMBL/GenBank/DDBJ whole genome shotgun (WGS) entry which is preliminary data.</text>
</comment>
<dbReference type="Proteomes" id="UP000778523">
    <property type="component" value="Unassembled WGS sequence"/>
</dbReference>
<reference evidence="6 7" key="1">
    <citation type="submission" date="2020-06" db="EMBL/GenBank/DDBJ databases">
        <title>Draft genome of Uliginosibacterium sp. IMCC34675.</title>
        <authorList>
            <person name="Song J."/>
        </authorList>
    </citation>
    <scope>NUCLEOTIDE SEQUENCE [LARGE SCALE GENOMIC DNA]</scope>
    <source>
        <strain evidence="6 7">IMCC34675</strain>
    </source>
</reference>
<feature type="region of interest" description="Disordered" evidence="3">
    <location>
        <begin position="98"/>
        <end position="124"/>
    </location>
</feature>
<gene>
    <name evidence="6" type="ORF">HJ583_010990</name>
</gene>
<name>A0ABX2IGZ5_9RHOO</name>
<dbReference type="PROSITE" id="PS50222">
    <property type="entry name" value="EF_HAND_2"/>
    <property type="match status" value="2"/>
</dbReference>
<keyword evidence="7" id="KW-1185">Reference proteome</keyword>
<dbReference type="RefSeq" id="WP_170021929.1">
    <property type="nucleotide sequence ID" value="NZ_JABCSC020000002.1"/>
</dbReference>
<feature type="domain" description="EF-hand" evidence="5">
    <location>
        <begin position="39"/>
        <end position="74"/>
    </location>
</feature>
<feature type="chain" id="PRO_5046639836" evidence="4">
    <location>
        <begin position="27"/>
        <end position="180"/>
    </location>
</feature>
<keyword evidence="2" id="KW-0677">Repeat</keyword>
<evidence type="ECO:0000256" key="1">
    <source>
        <dbReference type="ARBA" id="ARBA00022723"/>
    </source>
</evidence>
<evidence type="ECO:0000313" key="7">
    <source>
        <dbReference type="Proteomes" id="UP000778523"/>
    </source>
</evidence>
<keyword evidence="1" id="KW-0479">Metal-binding</keyword>
<dbReference type="PANTHER" id="PTHR10827:SF98">
    <property type="entry name" value="45 KDA CALCIUM-BINDING PROTEIN"/>
    <property type="match status" value="1"/>
</dbReference>
<dbReference type="InterPro" id="IPR018247">
    <property type="entry name" value="EF_Hand_1_Ca_BS"/>
</dbReference>
<evidence type="ECO:0000256" key="2">
    <source>
        <dbReference type="ARBA" id="ARBA00022737"/>
    </source>
</evidence>
<protein>
    <submittedName>
        <fullName evidence="6">EF-hand domain-containing protein</fullName>
    </submittedName>
</protein>
<accession>A0ABX2IGZ5</accession>
<dbReference type="Gene3D" id="1.10.238.10">
    <property type="entry name" value="EF-hand"/>
    <property type="match status" value="2"/>
</dbReference>
<dbReference type="InterPro" id="IPR002048">
    <property type="entry name" value="EF_hand_dom"/>
</dbReference>
<feature type="signal peptide" evidence="4">
    <location>
        <begin position="1"/>
        <end position="26"/>
    </location>
</feature>
<feature type="domain" description="EF-hand" evidence="5">
    <location>
        <begin position="75"/>
        <end position="101"/>
    </location>
</feature>
<dbReference type="Pfam" id="PF13202">
    <property type="entry name" value="EF-hand_5"/>
    <property type="match status" value="4"/>
</dbReference>
<sequence length="180" mass="19003">MKTTTRNLLTLTSLIAAVFASAGAIAQTGPGRGVMQPATMQGRALERFQAADTDKDGALSKDEASKGMPGLGERFAVLDTNQDGKITTEEFQTFRNNARSSGAQGGMGARGGMHKASYRGQGSQGGMLLNADTDKDGVITRAEAEKYLTTQALNRFDTLDTNKDGKLSAEEQAAGRGPRR</sequence>
<dbReference type="PANTHER" id="PTHR10827">
    <property type="entry name" value="RETICULOCALBIN"/>
    <property type="match status" value="1"/>
</dbReference>
<evidence type="ECO:0000313" key="6">
    <source>
        <dbReference type="EMBL" id="NSL55552.1"/>
    </source>
</evidence>
<evidence type="ECO:0000259" key="5">
    <source>
        <dbReference type="PROSITE" id="PS50222"/>
    </source>
</evidence>
<evidence type="ECO:0000256" key="4">
    <source>
        <dbReference type="SAM" id="SignalP"/>
    </source>
</evidence>
<feature type="region of interest" description="Disordered" evidence="3">
    <location>
        <begin position="153"/>
        <end position="180"/>
    </location>
</feature>
<organism evidence="6 7">
    <name type="scientific">Uliginosibacterium aquaticum</name>
    <dbReference type="NCBI Taxonomy" id="2731212"/>
    <lineage>
        <taxon>Bacteria</taxon>
        <taxon>Pseudomonadati</taxon>
        <taxon>Pseudomonadota</taxon>
        <taxon>Betaproteobacteria</taxon>
        <taxon>Rhodocyclales</taxon>
        <taxon>Zoogloeaceae</taxon>
        <taxon>Uliginosibacterium</taxon>
    </lineage>
</organism>
<dbReference type="PROSITE" id="PS00018">
    <property type="entry name" value="EF_HAND_1"/>
    <property type="match status" value="1"/>
</dbReference>
<proteinExistence type="predicted"/>
<dbReference type="EMBL" id="JABCSC020000002">
    <property type="protein sequence ID" value="NSL55552.1"/>
    <property type="molecule type" value="Genomic_DNA"/>
</dbReference>